<comment type="subcellular location">
    <subcellularLocation>
        <location evidence="1">Cell membrane</location>
        <topology evidence="1">Multi-pass membrane protein</topology>
    </subcellularLocation>
</comment>
<evidence type="ECO:0000256" key="7">
    <source>
        <dbReference type="SAM" id="Phobius"/>
    </source>
</evidence>
<dbReference type="Proteomes" id="UP000320231">
    <property type="component" value="Chromosome"/>
</dbReference>
<evidence type="ECO:0000313" key="9">
    <source>
        <dbReference type="Proteomes" id="UP000320231"/>
    </source>
</evidence>
<evidence type="ECO:0008006" key="10">
    <source>
        <dbReference type="Google" id="ProtNLM"/>
    </source>
</evidence>
<keyword evidence="6 7" id="KW-0472">Membrane</keyword>
<dbReference type="InterPro" id="IPR036259">
    <property type="entry name" value="MFS_trans_sf"/>
</dbReference>
<gene>
    <name evidence="8" type="ORF">HSBAA_13530</name>
</gene>
<evidence type="ECO:0000256" key="2">
    <source>
        <dbReference type="ARBA" id="ARBA00022448"/>
    </source>
</evidence>
<keyword evidence="2" id="KW-0813">Transport</keyword>
<keyword evidence="4 7" id="KW-0812">Transmembrane</keyword>
<feature type="transmembrane region" description="Helical" evidence="7">
    <location>
        <begin position="54"/>
        <end position="80"/>
    </location>
</feature>
<evidence type="ECO:0000256" key="4">
    <source>
        <dbReference type="ARBA" id="ARBA00022692"/>
    </source>
</evidence>
<dbReference type="AlphaFoldDB" id="A0A455U310"/>
<evidence type="ECO:0000256" key="5">
    <source>
        <dbReference type="ARBA" id="ARBA00022989"/>
    </source>
</evidence>
<protein>
    <recommendedName>
        <fullName evidence="10">Major facilitator superfamily (MFS) profile domain-containing protein</fullName>
    </recommendedName>
</protein>
<dbReference type="PANTHER" id="PTHR23513:SF9">
    <property type="entry name" value="ENTEROBACTIN EXPORTER ENTS"/>
    <property type="match status" value="1"/>
</dbReference>
<dbReference type="GO" id="GO:0005886">
    <property type="term" value="C:plasma membrane"/>
    <property type="evidence" value="ECO:0007669"/>
    <property type="project" value="UniProtKB-SubCell"/>
</dbReference>
<accession>A0A455U310</accession>
<dbReference type="KEGG" id="hsr:HSBAA_13530"/>
<organism evidence="8 9">
    <name type="scientific">Vreelandella sulfidaeris</name>
    <dbReference type="NCBI Taxonomy" id="115553"/>
    <lineage>
        <taxon>Bacteria</taxon>
        <taxon>Pseudomonadati</taxon>
        <taxon>Pseudomonadota</taxon>
        <taxon>Gammaproteobacteria</taxon>
        <taxon>Oceanospirillales</taxon>
        <taxon>Halomonadaceae</taxon>
        <taxon>Vreelandella</taxon>
    </lineage>
</organism>
<sequence>MFVAGAADMISVYVRMTLIQLATPDEMRGRVNAVNMLFIGSSNELGEFRAGSMAAWFGAVPAAIIGGVGTLAVVGAWIRLFPTLRRVDRFDDAR</sequence>
<reference evidence="8 9" key="1">
    <citation type="journal article" date="2019" name="Microbiol. Resour. Announc.">
        <title>Complete Genome Sequence of Halomonas sulfidaeris Strain Esulfide1 Isolated from a Metal Sulfide Rock at a Depth of 2,200 Meters, Obtained Using Nanopore Sequencing.</title>
        <authorList>
            <person name="Saito M."/>
            <person name="Nishigata A."/>
            <person name="Galipon J."/>
            <person name="Arakawa K."/>
        </authorList>
    </citation>
    <scope>NUCLEOTIDE SEQUENCE [LARGE SCALE GENOMIC DNA]</scope>
    <source>
        <strain evidence="8 9">ATCC BAA-803</strain>
    </source>
</reference>
<dbReference type="EMBL" id="AP019514">
    <property type="protein sequence ID" value="BBI60047.1"/>
    <property type="molecule type" value="Genomic_DNA"/>
</dbReference>
<dbReference type="SUPFAM" id="SSF103473">
    <property type="entry name" value="MFS general substrate transporter"/>
    <property type="match status" value="1"/>
</dbReference>
<keyword evidence="3" id="KW-1003">Cell membrane</keyword>
<keyword evidence="5 7" id="KW-1133">Transmembrane helix</keyword>
<evidence type="ECO:0000256" key="1">
    <source>
        <dbReference type="ARBA" id="ARBA00004651"/>
    </source>
</evidence>
<evidence type="ECO:0000256" key="3">
    <source>
        <dbReference type="ARBA" id="ARBA00022475"/>
    </source>
</evidence>
<name>A0A455U310_9GAMM</name>
<evidence type="ECO:0000256" key="6">
    <source>
        <dbReference type="ARBA" id="ARBA00023136"/>
    </source>
</evidence>
<evidence type="ECO:0000313" key="8">
    <source>
        <dbReference type="EMBL" id="BBI60047.1"/>
    </source>
</evidence>
<proteinExistence type="predicted"/>
<dbReference type="PANTHER" id="PTHR23513">
    <property type="entry name" value="INTEGRAL MEMBRANE EFFLUX PROTEIN-RELATED"/>
    <property type="match status" value="1"/>
</dbReference>